<evidence type="ECO:0000313" key="3">
    <source>
        <dbReference type="Proteomes" id="UP000799421"/>
    </source>
</evidence>
<dbReference type="InterPro" id="IPR015943">
    <property type="entry name" value="WD40/YVTN_repeat-like_dom_sf"/>
</dbReference>
<gene>
    <name evidence="2" type="ORF">K470DRAFT_265546</name>
</gene>
<feature type="compositionally biased region" description="Basic and acidic residues" evidence="1">
    <location>
        <begin position="403"/>
        <end position="413"/>
    </location>
</feature>
<reference evidence="2" key="1">
    <citation type="journal article" date="2020" name="Stud. Mycol.">
        <title>101 Dothideomycetes genomes: a test case for predicting lifestyles and emergence of pathogens.</title>
        <authorList>
            <person name="Haridas S."/>
            <person name="Albert R."/>
            <person name="Binder M."/>
            <person name="Bloem J."/>
            <person name="Labutti K."/>
            <person name="Salamov A."/>
            <person name="Andreopoulos B."/>
            <person name="Baker S."/>
            <person name="Barry K."/>
            <person name="Bills G."/>
            <person name="Bluhm B."/>
            <person name="Cannon C."/>
            <person name="Castanera R."/>
            <person name="Culley D."/>
            <person name="Daum C."/>
            <person name="Ezra D."/>
            <person name="Gonzalez J."/>
            <person name="Henrissat B."/>
            <person name="Kuo A."/>
            <person name="Liang C."/>
            <person name="Lipzen A."/>
            <person name="Lutzoni F."/>
            <person name="Magnuson J."/>
            <person name="Mondo S."/>
            <person name="Nolan M."/>
            <person name="Ohm R."/>
            <person name="Pangilinan J."/>
            <person name="Park H.-J."/>
            <person name="Ramirez L."/>
            <person name="Alfaro M."/>
            <person name="Sun H."/>
            <person name="Tritt A."/>
            <person name="Yoshinaga Y."/>
            <person name="Zwiers L.-H."/>
            <person name="Turgeon B."/>
            <person name="Goodwin S."/>
            <person name="Spatafora J."/>
            <person name="Crous P."/>
            <person name="Grigoriev I."/>
        </authorList>
    </citation>
    <scope>NUCLEOTIDE SEQUENCE</scope>
    <source>
        <strain evidence="2">CBS 480.64</strain>
    </source>
</reference>
<evidence type="ECO:0000313" key="2">
    <source>
        <dbReference type="EMBL" id="KAF2859037.1"/>
    </source>
</evidence>
<organism evidence="2 3">
    <name type="scientific">Piedraia hortae CBS 480.64</name>
    <dbReference type="NCBI Taxonomy" id="1314780"/>
    <lineage>
        <taxon>Eukaryota</taxon>
        <taxon>Fungi</taxon>
        <taxon>Dikarya</taxon>
        <taxon>Ascomycota</taxon>
        <taxon>Pezizomycotina</taxon>
        <taxon>Dothideomycetes</taxon>
        <taxon>Dothideomycetidae</taxon>
        <taxon>Capnodiales</taxon>
        <taxon>Piedraiaceae</taxon>
        <taxon>Piedraia</taxon>
    </lineage>
</organism>
<proteinExistence type="predicted"/>
<dbReference type="AlphaFoldDB" id="A0A6A7BVN6"/>
<accession>A0A6A7BVN6</accession>
<dbReference type="Proteomes" id="UP000799421">
    <property type="component" value="Unassembled WGS sequence"/>
</dbReference>
<protein>
    <recommendedName>
        <fullName evidence="4">WD40 repeat-like protein</fullName>
    </recommendedName>
</protein>
<sequence length="488" mass="53516">MISASESPPVSYLHDLENNISRQIKPQASTTAVCVAAFHPRRAHSFLLGFKDGTLAGYNARKVKGERGDGEVSHLKRLHQSTAAGGGTVAGAVFLEGHKSRAVSISADGRCRLVDFADGGVVLRSWHAQGELTCVAVFDGLIAVGRRDGQVQVYDEVGILKATRSVAEEKIIGVEWVSGEEYAAEMQEERGFVSALGSYPSLTSPEDVREADPPQDKFLSLFSPLKAVEDEPPPPVPLRIRPLRQGMSTEAQPPVKRMVDPSPRKFAMLRTPKRSALPKNSSNAERNAKLLADLRRLNPREKKGTLALYSSDSQRLAPVTKEDESPDKEGPMDIWLTEPSSGSESERPKREKVRKSRFAERFSTLNSEDPKMSSPAKSTLKGDEESDYKTASPGKSLVGEEASGEKESSEESGKTVVRTHIESIGTCVRAKYDGNDSTESVYQKDGEYRVQCADCIKTKDEIARLKGEIMALRAVMRRHGIVTSDYRK</sequence>
<dbReference type="InterPro" id="IPR036322">
    <property type="entry name" value="WD40_repeat_dom_sf"/>
</dbReference>
<dbReference type="Gene3D" id="2.130.10.10">
    <property type="entry name" value="YVTN repeat-like/Quinoprotein amine dehydrogenase"/>
    <property type="match status" value="1"/>
</dbReference>
<dbReference type="EMBL" id="MU005998">
    <property type="protein sequence ID" value="KAF2859037.1"/>
    <property type="molecule type" value="Genomic_DNA"/>
</dbReference>
<keyword evidence="3" id="KW-1185">Reference proteome</keyword>
<dbReference type="SUPFAM" id="SSF50978">
    <property type="entry name" value="WD40 repeat-like"/>
    <property type="match status" value="1"/>
</dbReference>
<evidence type="ECO:0008006" key="4">
    <source>
        <dbReference type="Google" id="ProtNLM"/>
    </source>
</evidence>
<dbReference type="OrthoDB" id="5362656at2759"/>
<evidence type="ECO:0000256" key="1">
    <source>
        <dbReference type="SAM" id="MobiDB-lite"/>
    </source>
</evidence>
<feature type="region of interest" description="Disordered" evidence="1">
    <location>
        <begin position="302"/>
        <end position="416"/>
    </location>
</feature>
<feature type="compositionally biased region" description="Basic and acidic residues" evidence="1">
    <location>
        <begin position="320"/>
        <end position="331"/>
    </location>
</feature>
<name>A0A6A7BVN6_9PEZI</name>